<feature type="region of interest" description="Disordered" evidence="5">
    <location>
        <begin position="178"/>
        <end position="214"/>
    </location>
</feature>
<dbReference type="GeneID" id="102813017"/>
<organism evidence="6 7">
    <name type="scientific">Chrysochloris asiatica</name>
    <name type="common">Cape golden mole</name>
    <dbReference type="NCBI Taxonomy" id="185453"/>
    <lineage>
        <taxon>Eukaryota</taxon>
        <taxon>Metazoa</taxon>
        <taxon>Chordata</taxon>
        <taxon>Craniata</taxon>
        <taxon>Vertebrata</taxon>
        <taxon>Euteleostomi</taxon>
        <taxon>Mammalia</taxon>
        <taxon>Eutheria</taxon>
        <taxon>Afrotheria</taxon>
        <taxon>Chrysochloridae</taxon>
        <taxon>Chrysochlorinae</taxon>
        <taxon>Chrysochloris</taxon>
    </lineage>
</organism>
<dbReference type="InterPro" id="IPR007623">
    <property type="entry name" value="BEX"/>
</dbReference>
<comment type="subcellular location">
    <subcellularLocation>
        <location evidence="1">Cytoplasm</location>
    </subcellularLocation>
</comment>
<evidence type="ECO:0000313" key="6">
    <source>
        <dbReference type="Proteomes" id="UP000504623"/>
    </source>
</evidence>
<dbReference type="GO" id="GO:0005102">
    <property type="term" value="F:signaling receptor binding"/>
    <property type="evidence" value="ECO:0007669"/>
    <property type="project" value="TreeGrafter"/>
</dbReference>
<sequence>MPLVAPHCPPLGEGEGELGDDVGSSRDQELQNDAAFGAVVTRVWVPAPHCLAPGGLASGPGQVQQVRPGACAPRLTPVTRLEAGAGAQLGGSQTLYSWEQKWCSPREGVLRGGWASRESSRTTKRALGNHLRVPAGKWRAPQEVGGSGLGRPRAWHTCVQREKKSVKENFIMANIPQENEEMEQPPVQNGEDARPLRRGEAQQPVGNNRRGQAHRLAPNFRWAIPNRQVNDGMGRDGDDMEMFMEEMREIRRKLRELQLRNCLRILMGELSNHHDHHDEFCLMP</sequence>
<comment type="similarity">
    <text evidence="2">Belongs to the BEX family.</text>
</comment>
<feature type="compositionally biased region" description="Basic and acidic residues" evidence="5">
    <location>
        <begin position="191"/>
        <end position="200"/>
    </location>
</feature>
<keyword evidence="6" id="KW-1185">Reference proteome</keyword>
<dbReference type="RefSeq" id="XP_006876605.1">
    <property type="nucleotide sequence ID" value="XM_006876543.1"/>
</dbReference>
<protein>
    <submittedName>
        <fullName evidence="7">Uncharacterized protein LOC102813017</fullName>
    </submittedName>
</protein>
<dbReference type="GO" id="GO:0005829">
    <property type="term" value="C:cytosol"/>
    <property type="evidence" value="ECO:0007669"/>
    <property type="project" value="TreeGrafter"/>
</dbReference>
<reference evidence="7" key="1">
    <citation type="submission" date="2025-08" db="UniProtKB">
        <authorList>
            <consortium name="RefSeq"/>
        </authorList>
    </citation>
    <scope>IDENTIFICATION</scope>
    <source>
        <tissue evidence="7">Spleen</tissue>
    </source>
</reference>
<evidence type="ECO:0000256" key="4">
    <source>
        <dbReference type="ARBA" id="ARBA00022833"/>
    </source>
</evidence>
<feature type="region of interest" description="Disordered" evidence="5">
    <location>
        <begin position="1"/>
        <end position="25"/>
    </location>
</feature>
<dbReference type="Proteomes" id="UP000504623">
    <property type="component" value="Unplaced"/>
</dbReference>
<dbReference type="GO" id="GO:0007165">
    <property type="term" value="P:signal transduction"/>
    <property type="evidence" value="ECO:0007669"/>
    <property type="project" value="TreeGrafter"/>
</dbReference>
<dbReference type="PANTHER" id="PTHR19430">
    <property type="entry name" value="PROTEIN BEX1-RELATED"/>
    <property type="match status" value="1"/>
</dbReference>
<dbReference type="OrthoDB" id="9833790at2759"/>
<gene>
    <name evidence="7" type="primary">LOC102813017</name>
</gene>
<dbReference type="InterPro" id="IPR021156">
    <property type="entry name" value="TF_A-like/BEX"/>
</dbReference>
<name>A0A9B0UAS3_CHRAS</name>
<accession>A0A9B0UAS3</accession>
<evidence type="ECO:0000256" key="1">
    <source>
        <dbReference type="ARBA" id="ARBA00004496"/>
    </source>
</evidence>
<keyword evidence="3" id="KW-0963">Cytoplasm</keyword>
<dbReference type="AlphaFoldDB" id="A0A9B0UAS3"/>
<proteinExistence type="inferred from homology"/>
<keyword evidence="4" id="KW-0862">Zinc</keyword>
<evidence type="ECO:0000313" key="7">
    <source>
        <dbReference type="RefSeq" id="XP_006876605.1"/>
    </source>
</evidence>
<evidence type="ECO:0000256" key="5">
    <source>
        <dbReference type="SAM" id="MobiDB-lite"/>
    </source>
</evidence>
<evidence type="ECO:0000256" key="2">
    <source>
        <dbReference type="ARBA" id="ARBA00010976"/>
    </source>
</evidence>
<dbReference type="PANTHER" id="PTHR19430:SF1">
    <property type="entry name" value="PROTEIN BEX3"/>
    <property type="match status" value="1"/>
</dbReference>
<dbReference type="Pfam" id="PF04538">
    <property type="entry name" value="BEX"/>
    <property type="match status" value="1"/>
</dbReference>
<evidence type="ECO:0000256" key="3">
    <source>
        <dbReference type="ARBA" id="ARBA00022490"/>
    </source>
</evidence>